<dbReference type="PROSITE" id="PS51352">
    <property type="entry name" value="THIOREDOXIN_2"/>
    <property type="match status" value="2"/>
</dbReference>
<dbReference type="SMART" id="SM00320">
    <property type="entry name" value="WD40"/>
    <property type="match status" value="4"/>
</dbReference>
<name>A0A182J4K5_ANOAO</name>
<keyword evidence="10" id="KW-0653">Protein transport</keyword>
<sequence length="1905" mass="207264">MCFKSLEFYAQLLNGEFLESSPFASGSNVAKAETKVEEIEQPQATSAQYQTLRSSLYDFITYEDKRSCSLADENDPADGTNADGSRKSSLRVKCVPVEGNGTLHMITSLKAVISVLAPHGNSTKRNQAGSCVVMLFYTRTCIHSAMVAPHFNALARHFPDLTVAAIDAYNFHVLNAEFGIVGLPTIMFFHQGRPLVKYNGTAITLASLAKFVTRHSGVEPRLANQKSSTTVLHYISDDFKGPLLNKVEHRTDYWLYMAWIFIIIFFISLSRCDGFQFKSLEFYAQLLNGEFLESSPFASGSNVAKAETKVEEIEQPQATSAQYQTLRSSLYDFITYEDKRSCSLADENDPADGTNADGSRKSSLRVKCVPVEGNGTLHMITSLKAVISVLAPHGNSTKRNQAGSCVVMLFYTRTCIHSAMVAPHFNALARHFPDLTVAAIDAYNFHVLNAEFGIVGLPTIMFFHQGRPLVKYNGTAITLASLAKFVTRHSGVEPRLANQKSSTTVLHYISDDFKGPLLNKVEHRTDYWFSRDRVTMKVKELQKMVNVAWSPAQQSSVMLAAGTAAQQLDASFNTAAALEVYSLNLADPSYDLELKGSQASAHRFHKLLWSPLVGGAADPGTDQPSGLITGGCESGVLQVYNVAQLLAGQNALVAQQEKHQGAVRSLDYNPFQYNLVASGASESEIFIWDLNNTAVPMSPGAKVAPLEDVQGLAWNRQVQHILASVFPSRCVIWDLRKNEPIIKLSDTQSRIRWRVAQWHPDVATQLWLASEEDQSPTVQLWDLRYATAPAKTFHIHQRGVLGLTWCPKDHDLVASCGKDNRIICWNQNTDDPNGEILSEIATTNQWNFDVAWCPRNPALMAGSSFDGNVSIYSIHGGVHQQVQTSNKIADSFPDMANIGHEPTQHTPAQSQTVSNDLKRPPRWMRRPVGACFGFGGKLVTFNGNDRTVRVNQVVTDPELVERSNQLERVLAEGDFIDYCRQKADQTTDPHSRLLWYFLKANFEGDPHAEMLNLLGYQAEDVADKFKKYVVESDVGPSAQSNAVDGLSDQMAGLSRITDNNAIFDAIAANGGGQRAGDGGEVRQNGQPEQKPYKIRTGQDSEGLICEALLTGNLEAAVELCMQAGKTSEALILAMNGGSDLLAKVQYRYLKNHENHLSNIISALVTCDWTGVVTQCTVDSWKEALVAAITHCKGQLPLLCERLGERLQTEAAGTDGELARNAILCYICAGSTERLVEAWNLSRAAETGGPVGGEDDLDKNNNSNRDLQELVEVAMLLQKALERQGRATQAVGKLADLLSQYASLLAAQGSLPSALTYLGNSTDPEMVELRERLYYALGHKSYVPAPVHGGPRAGYNTAATGLGGQQQQPPSFNPMFPTIGQAAKMKSVYGQQPGTVPMVPTLSSSLTQPGWNTAPFQPAPAPPPTAGTVAPPPMTAKPPMGPPPPGNNLPGDLAQPPRPSSVSSQSGGPTLGRAKYVLDPSVTSGPNYGQNSSNFYNPMPYQPQQQQQQQQQQQHHQPSNVPTPGPFNPPVMSQPQQSQNSYYNPSQPSTTGSQPPNAATNVFKPFTPAPLVQPSPYIPDMSQQQGYGPPPPSAGGPPLASVQRNPTPPPGWNDPPALKGSSRPQHGEQQHEMSACHAGTRRWRRIIDSHSNDHSNRSSPQLKAEPQPMAPITTPLPAGLAPSNGYPDPNSNYMQAQGGGAGVAGQYMPPQAPMYNNPTMAGGAPPPPAANANTINYQNFQQTAPGAAAPGQMGGPQGSVYYAGQGQDGYAQQQQHQQNAYQPPAPEPPKQKPPLPEQYVFMQTVFEELKKQCVASAGNPQTKRKLEDVSKRLESLYDLLRENRLSQNTLNSLNQLVALIQAGDYANGIGLHTQLVSGSDFAQIASFMPGIKVLLQSAMQLQVYLR</sequence>
<dbReference type="GO" id="GO:0005789">
    <property type="term" value="C:endoplasmic reticulum membrane"/>
    <property type="evidence" value="ECO:0007669"/>
    <property type="project" value="UniProtKB-SubCell"/>
</dbReference>
<evidence type="ECO:0000256" key="12">
    <source>
        <dbReference type="ARBA" id="ARBA00023329"/>
    </source>
</evidence>
<keyword evidence="12" id="KW-0968">Cytoplasmic vesicle</keyword>
<dbReference type="InterPro" id="IPR036249">
    <property type="entry name" value="Thioredoxin-like_sf"/>
</dbReference>
<feature type="compositionally biased region" description="Polar residues" evidence="17">
    <location>
        <begin position="1480"/>
        <end position="1495"/>
    </location>
</feature>
<evidence type="ECO:0000256" key="9">
    <source>
        <dbReference type="ARBA" id="ARBA00022892"/>
    </source>
</evidence>
<dbReference type="PROSITE" id="PS50294">
    <property type="entry name" value="WD_REPEATS_REGION"/>
    <property type="match status" value="1"/>
</dbReference>
<evidence type="ECO:0000256" key="1">
    <source>
        <dbReference type="ARBA" id="ARBA00004180"/>
    </source>
</evidence>
<dbReference type="GO" id="GO:0070971">
    <property type="term" value="C:endoplasmic reticulum exit site"/>
    <property type="evidence" value="ECO:0007669"/>
    <property type="project" value="TreeGrafter"/>
</dbReference>
<dbReference type="InterPro" id="IPR001680">
    <property type="entry name" value="WD40_rpt"/>
</dbReference>
<dbReference type="GO" id="GO:0005198">
    <property type="term" value="F:structural molecule activity"/>
    <property type="evidence" value="ECO:0007669"/>
    <property type="project" value="TreeGrafter"/>
</dbReference>
<accession>A0A182J4K5</accession>
<dbReference type="InterPro" id="IPR036322">
    <property type="entry name" value="WD40_repeat_dom_sf"/>
</dbReference>
<dbReference type="VEuPathDB" id="VectorBase:AATE011222"/>
<evidence type="ECO:0000256" key="4">
    <source>
        <dbReference type="ARBA" id="ARBA00022448"/>
    </source>
</evidence>
<feature type="domain" description="Thioredoxin" evidence="19">
    <location>
        <begin position="342"/>
        <end position="491"/>
    </location>
</feature>
<dbReference type="FunFam" id="1.20.940.10:FF:000001">
    <property type="entry name" value="Protein transport protein Sec31A isoform A"/>
    <property type="match status" value="1"/>
</dbReference>
<evidence type="ECO:0000256" key="10">
    <source>
        <dbReference type="ARBA" id="ARBA00022927"/>
    </source>
</evidence>
<evidence type="ECO:0000313" key="20">
    <source>
        <dbReference type="EnsemblMetazoa" id="AATE011222-PA.1"/>
    </source>
</evidence>
<organism evidence="20">
    <name type="scientific">Anopheles atroparvus</name>
    <name type="common">European mosquito</name>
    <dbReference type="NCBI Taxonomy" id="41427"/>
    <lineage>
        <taxon>Eukaryota</taxon>
        <taxon>Metazoa</taxon>
        <taxon>Ecdysozoa</taxon>
        <taxon>Arthropoda</taxon>
        <taxon>Hexapoda</taxon>
        <taxon>Insecta</taxon>
        <taxon>Pterygota</taxon>
        <taxon>Neoptera</taxon>
        <taxon>Endopterygota</taxon>
        <taxon>Diptera</taxon>
        <taxon>Nematocera</taxon>
        <taxon>Culicoidea</taxon>
        <taxon>Culicidae</taxon>
        <taxon>Anophelinae</taxon>
        <taxon>Anopheles</taxon>
    </lineage>
</organism>
<dbReference type="STRING" id="41427.A0A182J4K5"/>
<feature type="compositionally biased region" description="Basic and acidic residues" evidence="17">
    <location>
        <begin position="1644"/>
        <end position="1655"/>
    </location>
</feature>
<feature type="compositionally biased region" description="Low complexity" evidence="17">
    <location>
        <begin position="1501"/>
        <end position="1517"/>
    </location>
</feature>
<keyword evidence="9" id="KW-0931">ER-Golgi transport</keyword>
<feature type="region of interest" description="Disordered" evidence="17">
    <location>
        <begin position="1401"/>
        <end position="1704"/>
    </location>
</feature>
<keyword evidence="7" id="KW-0677">Repeat</keyword>
<dbReference type="PROSITE" id="PS50082">
    <property type="entry name" value="WD_REPEATS_2"/>
    <property type="match status" value="1"/>
</dbReference>
<evidence type="ECO:0000256" key="14">
    <source>
        <dbReference type="ARBA" id="ARBA00039468"/>
    </source>
</evidence>
<keyword evidence="18" id="KW-0812">Transmembrane</keyword>
<feature type="compositionally biased region" description="Polar residues" evidence="17">
    <location>
        <begin position="1401"/>
        <end position="1410"/>
    </location>
</feature>
<dbReference type="FunFam" id="2.130.10.10:FF:000009">
    <property type="entry name" value="Protein transport protein Sec31A isoform A"/>
    <property type="match status" value="1"/>
</dbReference>
<dbReference type="EnsemblMetazoa" id="AATE011222-RA">
    <property type="protein sequence ID" value="AATE011222-PA.1"/>
    <property type="gene ID" value="AATE011222"/>
</dbReference>
<dbReference type="Gene3D" id="3.40.30.10">
    <property type="entry name" value="Glutaredoxin"/>
    <property type="match status" value="2"/>
</dbReference>
<dbReference type="PANTHER" id="PTHR13923">
    <property type="entry name" value="SEC31-RELATED PROTEIN"/>
    <property type="match status" value="1"/>
</dbReference>
<feature type="compositionally biased region" description="Pro residues" evidence="17">
    <location>
        <begin position="1416"/>
        <end position="1446"/>
    </location>
</feature>
<evidence type="ECO:0000256" key="15">
    <source>
        <dbReference type="ARBA" id="ARBA00041470"/>
    </source>
</evidence>
<dbReference type="InterPro" id="IPR015943">
    <property type="entry name" value="WD40/YVTN_repeat-like_dom_sf"/>
</dbReference>
<dbReference type="InterPro" id="IPR040251">
    <property type="entry name" value="SEC31-like"/>
</dbReference>
<keyword evidence="4" id="KW-0813">Transport</keyword>
<feature type="domain" description="Thioredoxin" evidence="19">
    <location>
        <begin position="68"/>
        <end position="217"/>
    </location>
</feature>
<keyword evidence="6" id="KW-0853">WD repeat</keyword>
<dbReference type="Gene3D" id="1.25.40.1030">
    <property type="match status" value="1"/>
</dbReference>
<dbReference type="SUPFAM" id="SSF50978">
    <property type="entry name" value="WD40 repeat-like"/>
    <property type="match status" value="1"/>
</dbReference>
<dbReference type="Gene3D" id="1.20.940.10">
    <property type="entry name" value="Functional domain of the splicing factor Prp18"/>
    <property type="match status" value="1"/>
</dbReference>
<feature type="compositionally biased region" description="Pro residues" evidence="17">
    <location>
        <begin position="1566"/>
        <end position="1576"/>
    </location>
</feature>
<feature type="region of interest" description="Disordered" evidence="17">
    <location>
        <begin position="1743"/>
        <end position="1794"/>
    </location>
</feature>
<feature type="compositionally biased region" description="Low complexity" evidence="17">
    <location>
        <begin position="1760"/>
        <end position="1781"/>
    </location>
</feature>
<evidence type="ECO:0000256" key="5">
    <source>
        <dbReference type="ARBA" id="ARBA00022490"/>
    </source>
</evidence>
<evidence type="ECO:0000256" key="7">
    <source>
        <dbReference type="ARBA" id="ARBA00022737"/>
    </source>
</evidence>
<comment type="similarity">
    <text evidence="3">Belongs to the WD repeat SEC31 family.</text>
</comment>
<keyword evidence="18" id="KW-1133">Transmembrane helix</keyword>
<evidence type="ECO:0000256" key="17">
    <source>
        <dbReference type="SAM" id="MobiDB-lite"/>
    </source>
</evidence>
<evidence type="ECO:0000256" key="6">
    <source>
        <dbReference type="ARBA" id="ARBA00022574"/>
    </source>
</evidence>
<evidence type="ECO:0000256" key="11">
    <source>
        <dbReference type="ARBA" id="ARBA00023136"/>
    </source>
</evidence>
<dbReference type="SUPFAM" id="SSF52833">
    <property type="entry name" value="Thioredoxin-like"/>
    <property type="match status" value="2"/>
</dbReference>
<protein>
    <recommendedName>
        <fullName evidence="14">Protein transport protein Sec31A</fullName>
    </recommendedName>
    <alternativeName>
        <fullName evidence="16">SEC31-like protein 1</fullName>
    </alternativeName>
    <alternativeName>
        <fullName evidence="15">SEC31-related protein A</fullName>
    </alternativeName>
</protein>
<dbReference type="InterPro" id="IPR013766">
    <property type="entry name" value="Thioredoxin_domain"/>
</dbReference>
<dbReference type="PANTHER" id="PTHR13923:SF11">
    <property type="entry name" value="SECRETORY 31, ISOFORM D"/>
    <property type="match status" value="1"/>
</dbReference>
<keyword evidence="11 18" id="KW-0472">Membrane</keyword>
<feature type="transmembrane region" description="Helical" evidence="18">
    <location>
        <begin position="253"/>
        <end position="270"/>
    </location>
</feature>
<dbReference type="GO" id="GO:0090110">
    <property type="term" value="P:COPII-coated vesicle cargo loading"/>
    <property type="evidence" value="ECO:0007669"/>
    <property type="project" value="TreeGrafter"/>
</dbReference>
<proteinExistence type="inferred from homology"/>
<dbReference type="GO" id="GO:0015031">
    <property type="term" value="P:protein transport"/>
    <property type="evidence" value="ECO:0007669"/>
    <property type="project" value="UniProtKB-KW"/>
</dbReference>
<evidence type="ECO:0000256" key="3">
    <source>
        <dbReference type="ARBA" id="ARBA00009358"/>
    </source>
</evidence>
<keyword evidence="8" id="KW-0256">Endoplasmic reticulum</keyword>
<feature type="compositionally biased region" description="Polar residues" evidence="17">
    <location>
        <begin position="904"/>
        <end position="915"/>
    </location>
</feature>
<evidence type="ECO:0000256" key="8">
    <source>
        <dbReference type="ARBA" id="ARBA00022824"/>
    </source>
</evidence>
<feature type="compositionally biased region" description="Low complexity" evidence="17">
    <location>
        <begin position="1532"/>
        <end position="1555"/>
    </location>
</feature>
<comment type="subcellular location">
    <subcellularLocation>
        <location evidence="1">Cytoplasmic vesicle membrane</location>
        <topology evidence="1">Peripheral membrane protein</topology>
        <orientation evidence="1">Cytoplasmic side</orientation>
    </subcellularLocation>
    <subcellularLocation>
        <location evidence="2">Endoplasmic reticulum membrane</location>
        <topology evidence="2">Peripheral membrane protein</topology>
    </subcellularLocation>
</comment>
<evidence type="ECO:0000256" key="16">
    <source>
        <dbReference type="ARBA" id="ARBA00043112"/>
    </source>
</evidence>
<feature type="region of interest" description="Disordered" evidence="17">
    <location>
        <begin position="1072"/>
        <end position="1093"/>
    </location>
</feature>
<evidence type="ECO:0000256" key="2">
    <source>
        <dbReference type="ARBA" id="ARBA00004406"/>
    </source>
</evidence>
<evidence type="ECO:0000256" key="13">
    <source>
        <dbReference type="ARBA" id="ARBA00025471"/>
    </source>
</evidence>
<dbReference type="Pfam" id="PF00400">
    <property type="entry name" value="WD40"/>
    <property type="match status" value="1"/>
</dbReference>
<feature type="compositionally biased region" description="Pro residues" evidence="17">
    <location>
        <begin position="1782"/>
        <end position="1794"/>
    </location>
</feature>
<keyword evidence="5" id="KW-0963">Cytoplasm</keyword>
<reference evidence="20" key="1">
    <citation type="submission" date="2022-08" db="UniProtKB">
        <authorList>
            <consortium name="EnsemblMetazoa"/>
        </authorList>
    </citation>
    <scope>IDENTIFICATION</scope>
    <source>
        <strain evidence="20">EBRO</strain>
    </source>
</reference>
<dbReference type="Gene3D" id="2.130.10.10">
    <property type="entry name" value="YVTN repeat-like/Quinoprotein amine dehydrogenase"/>
    <property type="match status" value="1"/>
</dbReference>
<feature type="region of interest" description="Disordered" evidence="17">
    <location>
        <begin position="899"/>
        <end position="920"/>
    </location>
</feature>
<comment type="function">
    <text evidence="13">Component of the coat protein complex II (COPII) which promotes the formation of transport vesicles from the endoplasmic reticulum (ER). The coat has two main functions, the physical deformation of the endoplasmic reticulum membrane into vesicles and the selection of cargo molecules.</text>
</comment>
<evidence type="ECO:0000256" key="18">
    <source>
        <dbReference type="SAM" id="Phobius"/>
    </source>
</evidence>
<dbReference type="GO" id="GO:0007029">
    <property type="term" value="P:endoplasmic reticulum organization"/>
    <property type="evidence" value="ECO:0007669"/>
    <property type="project" value="TreeGrafter"/>
</dbReference>
<dbReference type="Pfam" id="PF00085">
    <property type="entry name" value="Thioredoxin"/>
    <property type="match status" value="2"/>
</dbReference>
<evidence type="ECO:0000259" key="19">
    <source>
        <dbReference type="PROSITE" id="PS51352"/>
    </source>
</evidence>
<dbReference type="GO" id="GO:0030127">
    <property type="term" value="C:COPII vesicle coat"/>
    <property type="evidence" value="ECO:0007669"/>
    <property type="project" value="TreeGrafter"/>
</dbReference>
<dbReference type="FunFam" id="1.25.40.1030:FF:000011">
    <property type="entry name" value="SEC31 homolog B, COPII coat complex component"/>
    <property type="match status" value="1"/>
</dbReference>